<sequence>MLNQPKLLFLTLTQTYDAEWFALADNAFDNALSIEWLTIHGLRHYNSYQFSKLLNMINLELIVDSVNTTFEVNAFTGLDELHSLVIDGSINMDLLVTYTFPKLTRLSVQDCRLTLLNREFLLRQKSLVTLD</sequence>
<keyword evidence="2" id="KW-1185">Reference proteome</keyword>
<accession>A0AAV7JWQ6</accession>
<name>A0AAV7JWQ6_9METZ</name>
<dbReference type="InterPro" id="IPR032675">
    <property type="entry name" value="LRR_dom_sf"/>
</dbReference>
<evidence type="ECO:0000313" key="2">
    <source>
        <dbReference type="Proteomes" id="UP001165289"/>
    </source>
</evidence>
<organism evidence="1 2">
    <name type="scientific">Oopsacas minuta</name>
    <dbReference type="NCBI Taxonomy" id="111878"/>
    <lineage>
        <taxon>Eukaryota</taxon>
        <taxon>Metazoa</taxon>
        <taxon>Porifera</taxon>
        <taxon>Hexactinellida</taxon>
        <taxon>Hexasterophora</taxon>
        <taxon>Lyssacinosida</taxon>
        <taxon>Leucopsacidae</taxon>
        <taxon>Oopsacas</taxon>
    </lineage>
</organism>
<dbReference type="AlphaFoldDB" id="A0AAV7JWQ6"/>
<reference evidence="1 2" key="1">
    <citation type="journal article" date="2023" name="BMC Biol.">
        <title>The compact genome of the sponge Oopsacas minuta (Hexactinellida) is lacking key metazoan core genes.</title>
        <authorList>
            <person name="Santini S."/>
            <person name="Schenkelaars Q."/>
            <person name="Jourda C."/>
            <person name="Duchesne M."/>
            <person name="Belahbib H."/>
            <person name="Rocher C."/>
            <person name="Selva M."/>
            <person name="Riesgo A."/>
            <person name="Vervoort M."/>
            <person name="Leys S.P."/>
            <person name="Kodjabachian L."/>
            <person name="Le Bivic A."/>
            <person name="Borchiellini C."/>
            <person name="Claverie J.M."/>
            <person name="Renard E."/>
        </authorList>
    </citation>
    <scope>NUCLEOTIDE SEQUENCE [LARGE SCALE GENOMIC DNA]</scope>
    <source>
        <strain evidence="1">SPO-2</strain>
    </source>
</reference>
<gene>
    <name evidence="1" type="ORF">LOD99_3632</name>
</gene>
<dbReference type="SUPFAM" id="SSF52058">
    <property type="entry name" value="L domain-like"/>
    <property type="match status" value="1"/>
</dbReference>
<dbReference type="Gene3D" id="3.80.10.10">
    <property type="entry name" value="Ribonuclease Inhibitor"/>
    <property type="match status" value="1"/>
</dbReference>
<comment type="caution">
    <text evidence="1">The sequence shown here is derived from an EMBL/GenBank/DDBJ whole genome shotgun (WGS) entry which is preliminary data.</text>
</comment>
<dbReference type="EMBL" id="JAKMXF010000277">
    <property type="protein sequence ID" value="KAI6653413.1"/>
    <property type="molecule type" value="Genomic_DNA"/>
</dbReference>
<protein>
    <submittedName>
        <fullName evidence="1">Uncharacterized protein</fullName>
    </submittedName>
</protein>
<evidence type="ECO:0000313" key="1">
    <source>
        <dbReference type="EMBL" id="KAI6653413.1"/>
    </source>
</evidence>
<proteinExistence type="predicted"/>
<dbReference type="Proteomes" id="UP001165289">
    <property type="component" value="Unassembled WGS sequence"/>
</dbReference>